<protein>
    <submittedName>
        <fullName evidence="1">Uncharacterized protein</fullName>
    </submittedName>
</protein>
<sequence>MIRSDGGNIQIINPTFIINGGEMSEDDEWDVFDDPYHPYSYHDTHDPHSYYQVQPSSWQTLPRYNSWSSASPRYTYPSIMPASAVATHALTYPPGSYTRNYTRDYPPNHVREYTPNYNYNYAPSYRPVSVLEDPHRPTPTVPPAQPRYTYTFTLDRDLSLSDKRRIRRWAEELGSHYDVHVLRRDWSYNQNNCVIGFWFKTVMAVGHRVLQRMQDRLIEGLGARVRVYEEEPYRRVRYWESQGF</sequence>
<dbReference type="Proteomes" id="UP000827549">
    <property type="component" value="Chromosome 6"/>
</dbReference>
<name>A0AAF0YCR9_9TREE</name>
<evidence type="ECO:0000313" key="1">
    <source>
        <dbReference type="EMBL" id="WOO84335.1"/>
    </source>
</evidence>
<accession>A0AAF0YCR9</accession>
<evidence type="ECO:0000313" key="2">
    <source>
        <dbReference type="Proteomes" id="UP000827549"/>
    </source>
</evidence>
<dbReference type="RefSeq" id="XP_062630361.1">
    <property type="nucleotide sequence ID" value="XM_062774377.1"/>
</dbReference>
<proteinExistence type="predicted"/>
<dbReference type="EMBL" id="CP086719">
    <property type="protein sequence ID" value="WOO84335.1"/>
    <property type="molecule type" value="Genomic_DNA"/>
</dbReference>
<gene>
    <name evidence="1" type="ORF">LOC62_06G007855</name>
</gene>
<reference evidence="1" key="1">
    <citation type="submission" date="2023-10" db="EMBL/GenBank/DDBJ databases">
        <authorList>
            <person name="Noh H."/>
        </authorList>
    </citation>
    <scope>NUCLEOTIDE SEQUENCE</scope>
    <source>
        <strain evidence="1">DUCC4014</strain>
    </source>
</reference>
<dbReference type="AlphaFoldDB" id="A0AAF0YCR9"/>
<organism evidence="1 2">
    <name type="scientific">Vanrija pseudolonga</name>
    <dbReference type="NCBI Taxonomy" id="143232"/>
    <lineage>
        <taxon>Eukaryota</taxon>
        <taxon>Fungi</taxon>
        <taxon>Dikarya</taxon>
        <taxon>Basidiomycota</taxon>
        <taxon>Agaricomycotina</taxon>
        <taxon>Tremellomycetes</taxon>
        <taxon>Trichosporonales</taxon>
        <taxon>Trichosporonaceae</taxon>
        <taxon>Vanrija</taxon>
    </lineage>
</organism>
<keyword evidence="2" id="KW-1185">Reference proteome</keyword>
<dbReference type="GeneID" id="87811026"/>